<gene>
    <name evidence="3" type="ORF">ACI6Q5_05350</name>
    <name evidence="4" type="ORF">XcodCFBP4690_17155</name>
</gene>
<sequence length="78" mass="8970">MKTTRPPQLHPIRLARQRRKWSQQELGSRLNPPVGKAAVAQWESDTTRPVPDLAVQLVDLFQKEITLDDLYRRPGRAA</sequence>
<accession>A0A2S7CGX4</accession>
<name>A0A2S7CGX4_9XANT</name>
<comment type="caution">
    <text evidence="4">The sequence shown here is derived from an EMBL/GenBank/DDBJ whole genome shotgun (WGS) entry which is preliminary data.</text>
</comment>
<evidence type="ECO:0000313" key="5">
    <source>
        <dbReference type="Proteomes" id="UP000237872"/>
    </source>
</evidence>
<proteinExistence type="predicted"/>
<dbReference type="SUPFAM" id="SSF47413">
    <property type="entry name" value="lambda repressor-like DNA-binding domains"/>
    <property type="match status" value="1"/>
</dbReference>
<evidence type="ECO:0000259" key="2">
    <source>
        <dbReference type="PROSITE" id="PS50943"/>
    </source>
</evidence>
<evidence type="ECO:0000313" key="3">
    <source>
        <dbReference type="EMBL" id="MFO3704408.1"/>
    </source>
</evidence>
<dbReference type="GO" id="GO:0003677">
    <property type="term" value="F:DNA binding"/>
    <property type="evidence" value="ECO:0007669"/>
    <property type="project" value="InterPro"/>
</dbReference>
<dbReference type="AlphaFoldDB" id="A0A2S7CGX4"/>
<dbReference type="Proteomes" id="UP000237872">
    <property type="component" value="Unassembled WGS sequence"/>
</dbReference>
<keyword evidence="6" id="KW-1185">Reference proteome</keyword>
<dbReference type="InterPro" id="IPR010982">
    <property type="entry name" value="Lambda_DNA-bd_dom_sf"/>
</dbReference>
<dbReference type="SMART" id="SM00530">
    <property type="entry name" value="HTH_XRE"/>
    <property type="match status" value="1"/>
</dbReference>
<evidence type="ECO:0000313" key="6">
    <source>
        <dbReference type="Proteomes" id="UP001637990"/>
    </source>
</evidence>
<dbReference type="Proteomes" id="UP001637990">
    <property type="component" value="Unassembled WGS sequence"/>
</dbReference>
<feature type="domain" description="HTH cro/C1-type" evidence="2">
    <location>
        <begin position="12"/>
        <end position="70"/>
    </location>
</feature>
<dbReference type="RefSeq" id="WP_104542821.1">
    <property type="nucleotide sequence ID" value="NZ_JBJGBS010000014.1"/>
</dbReference>
<dbReference type="Pfam" id="PF01381">
    <property type="entry name" value="HTH_3"/>
    <property type="match status" value="1"/>
</dbReference>
<dbReference type="EMBL" id="JBJGBS010000014">
    <property type="protein sequence ID" value="MFO3704408.1"/>
    <property type="molecule type" value="Genomic_DNA"/>
</dbReference>
<reference evidence="3 6" key="2">
    <citation type="submission" date="2024-11" db="EMBL/GenBank/DDBJ databases">
        <title>Genome sequencing of Xanthomonas codiaei.</title>
        <authorList>
            <person name="Studholme D.J."/>
        </authorList>
    </citation>
    <scope>NUCLEOTIDE SEQUENCE [LARGE SCALE GENOMIC DNA]</scope>
    <source>
        <strain evidence="3 6">NCPPB 4350</strain>
    </source>
</reference>
<dbReference type="Gene3D" id="1.10.260.40">
    <property type="entry name" value="lambda repressor-like DNA-binding domains"/>
    <property type="match status" value="1"/>
</dbReference>
<evidence type="ECO:0000256" key="1">
    <source>
        <dbReference type="SAM" id="MobiDB-lite"/>
    </source>
</evidence>
<dbReference type="PROSITE" id="PS50943">
    <property type="entry name" value="HTH_CROC1"/>
    <property type="match status" value="1"/>
</dbReference>
<protein>
    <submittedName>
        <fullName evidence="3">Multiprotein-bridging factor 1 family protein</fullName>
    </submittedName>
</protein>
<feature type="region of interest" description="Disordered" evidence="1">
    <location>
        <begin position="1"/>
        <end position="30"/>
    </location>
</feature>
<dbReference type="EMBL" id="MDEC01000027">
    <property type="protein sequence ID" value="PPU60809.1"/>
    <property type="molecule type" value="Genomic_DNA"/>
</dbReference>
<dbReference type="InterPro" id="IPR001387">
    <property type="entry name" value="Cro/C1-type_HTH"/>
</dbReference>
<organism evidence="4 5">
    <name type="scientific">Xanthomonas codiaei</name>
    <dbReference type="NCBI Taxonomy" id="56463"/>
    <lineage>
        <taxon>Bacteria</taxon>
        <taxon>Pseudomonadati</taxon>
        <taxon>Pseudomonadota</taxon>
        <taxon>Gammaproteobacteria</taxon>
        <taxon>Lysobacterales</taxon>
        <taxon>Lysobacteraceae</taxon>
        <taxon>Xanthomonas</taxon>
    </lineage>
</organism>
<dbReference type="OrthoDB" id="9791537at2"/>
<evidence type="ECO:0000313" key="4">
    <source>
        <dbReference type="EMBL" id="PPU60809.1"/>
    </source>
</evidence>
<reference evidence="4 5" key="1">
    <citation type="submission" date="2016-08" db="EMBL/GenBank/DDBJ databases">
        <authorList>
            <person name="Seilhamer J.J."/>
        </authorList>
    </citation>
    <scope>NUCLEOTIDE SEQUENCE [LARGE SCALE GENOMIC DNA]</scope>
    <source>
        <strain evidence="4 5">CFBP4690</strain>
    </source>
</reference>